<dbReference type="FunFam" id="3.30.40.10:FF:000127">
    <property type="entry name" value="E3 ubiquitin-protein ligase RNF181"/>
    <property type="match status" value="1"/>
</dbReference>
<dbReference type="GO" id="GO:0005634">
    <property type="term" value="C:nucleus"/>
    <property type="evidence" value="ECO:0007669"/>
    <property type="project" value="TreeGrafter"/>
</dbReference>
<keyword evidence="5 8" id="KW-0863">Zinc-finger</keyword>
<keyword evidence="4" id="KW-0479">Metal-binding</keyword>
<sequence length="456" mass="49383">MSSQSPSARQEQPRYFCYSCNAEVPIYMAPDPTCQRCNEQFVQEIDAESDPQSFLNGGHDDAVNEEDQRPHAYFRYDSRTGNEDDVLQFLDSFAPRDEDGGQGGNNRPSIPAMSAMLQNMVTMMLQQTTEGGGGPMAASGGGGTTTTGNEAGTENNEQGGEQQQQRRPQPVLFYGGMVDGNFQLRPMPMPTAQPRGEGEEDGNTTGTGEGGGQGTGGGDNRMNGIGSLLQLLYGLGEGMVGNPNDYVFSQDGFDNIITQLMEQAGGRNAPPPASETVIDSLPKRKVTDEEVAQQVDCAVCKEEFVPTEEAIELPCQHMFHEDCIKPWLKVNGTCPVCRHSVSPEKKDQPENSQASDGGDNARSGTPNASASSDQQGNNNNNRSTFQQTMMENMRRMYFPTAAGWTARPASSDSPHNSNQASSSNNNENNNSNTQQQPQQQPSSDSNNNDNMDLDLD</sequence>
<comment type="catalytic activity">
    <reaction evidence="1">
        <text>S-ubiquitinyl-[E2 ubiquitin-conjugating enzyme]-L-cysteine + [acceptor protein]-L-lysine = [E2 ubiquitin-conjugating enzyme]-L-cysteine + N(6)-ubiquitinyl-[acceptor protein]-L-lysine.</text>
        <dbReference type="EC" id="2.3.2.27"/>
    </reaction>
</comment>
<feature type="compositionally biased region" description="Low complexity" evidence="9">
    <location>
        <begin position="410"/>
        <end position="450"/>
    </location>
</feature>
<evidence type="ECO:0000256" key="5">
    <source>
        <dbReference type="ARBA" id="ARBA00022771"/>
    </source>
</evidence>
<dbReference type="AlphaFoldDB" id="A0A077WZ25"/>
<evidence type="ECO:0000256" key="1">
    <source>
        <dbReference type="ARBA" id="ARBA00000900"/>
    </source>
</evidence>
<evidence type="ECO:0000259" key="10">
    <source>
        <dbReference type="PROSITE" id="PS50089"/>
    </source>
</evidence>
<evidence type="ECO:0000256" key="6">
    <source>
        <dbReference type="ARBA" id="ARBA00022786"/>
    </source>
</evidence>
<dbReference type="PROSITE" id="PS50089">
    <property type="entry name" value="ZF_RING_2"/>
    <property type="match status" value="1"/>
</dbReference>
<proteinExistence type="predicted"/>
<evidence type="ECO:0000256" key="3">
    <source>
        <dbReference type="ARBA" id="ARBA00022679"/>
    </source>
</evidence>
<feature type="region of interest" description="Disordered" evidence="9">
    <location>
        <begin position="128"/>
        <end position="167"/>
    </location>
</feature>
<evidence type="ECO:0000256" key="8">
    <source>
        <dbReference type="PROSITE-ProRule" id="PRU00175"/>
    </source>
</evidence>
<evidence type="ECO:0000256" key="7">
    <source>
        <dbReference type="ARBA" id="ARBA00022833"/>
    </source>
</evidence>
<dbReference type="GO" id="GO:0016567">
    <property type="term" value="P:protein ubiquitination"/>
    <property type="evidence" value="ECO:0007669"/>
    <property type="project" value="UniProtKB-ARBA"/>
</dbReference>
<dbReference type="GO" id="GO:0008270">
    <property type="term" value="F:zinc ion binding"/>
    <property type="evidence" value="ECO:0007669"/>
    <property type="project" value="UniProtKB-KW"/>
</dbReference>
<protein>
    <recommendedName>
        <fullName evidence="2">RING-type E3 ubiquitin transferase</fullName>
        <ecNumber evidence="2">2.3.2.27</ecNumber>
    </recommendedName>
</protein>
<dbReference type="SMART" id="SM00184">
    <property type="entry name" value="RING"/>
    <property type="match status" value="1"/>
</dbReference>
<gene>
    <name evidence="11" type="ORF">LRAMOSA04699</name>
</gene>
<dbReference type="Pfam" id="PF13639">
    <property type="entry name" value="zf-RING_2"/>
    <property type="match status" value="1"/>
</dbReference>
<dbReference type="GO" id="GO:0006511">
    <property type="term" value="P:ubiquitin-dependent protein catabolic process"/>
    <property type="evidence" value="ECO:0007669"/>
    <property type="project" value="TreeGrafter"/>
</dbReference>
<dbReference type="PANTHER" id="PTHR45931:SF3">
    <property type="entry name" value="RING ZINC FINGER-CONTAINING PROTEIN"/>
    <property type="match status" value="1"/>
</dbReference>
<feature type="region of interest" description="Disordered" evidence="9">
    <location>
        <begin position="47"/>
        <end position="68"/>
    </location>
</feature>
<dbReference type="GO" id="GO:0061630">
    <property type="term" value="F:ubiquitin protein ligase activity"/>
    <property type="evidence" value="ECO:0007669"/>
    <property type="project" value="UniProtKB-EC"/>
</dbReference>
<accession>A0A077WZ25</accession>
<feature type="region of interest" description="Disordered" evidence="9">
    <location>
        <begin position="186"/>
        <end position="220"/>
    </location>
</feature>
<feature type="compositionally biased region" description="Gly residues" evidence="9">
    <location>
        <begin position="130"/>
        <end position="145"/>
    </location>
</feature>
<organism evidence="11">
    <name type="scientific">Lichtheimia ramosa</name>
    <dbReference type="NCBI Taxonomy" id="688394"/>
    <lineage>
        <taxon>Eukaryota</taxon>
        <taxon>Fungi</taxon>
        <taxon>Fungi incertae sedis</taxon>
        <taxon>Mucoromycota</taxon>
        <taxon>Mucoromycotina</taxon>
        <taxon>Mucoromycetes</taxon>
        <taxon>Mucorales</taxon>
        <taxon>Lichtheimiaceae</taxon>
        <taxon>Lichtheimia</taxon>
    </lineage>
</organism>
<evidence type="ECO:0000256" key="4">
    <source>
        <dbReference type="ARBA" id="ARBA00022723"/>
    </source>
</evidence>
<evidence type="ECO:0000313" key="11">
    <source>
        <dbReference type="EMBL" id="CDS12505.1"/>
    </source>
</evidence>
<feature type="domain" description="RING-type" evidence="10">
    <location>
        <begin position="297"/>
        <end position="338"/>
    </location>
</feature>
<dbReference type="CDD" id="cd16667">
    <property type="entry name" value="RING-H2_RNF126-like"/>
    <property type="match status" value="1"/>
</dbReference>
<dbReference type="InterPro" id="IPR039525">
    <property type="entry name" value="RNF126-like_zinc-ribbon"/>
</dbReference>
<dbReference type="Pfam" id="PF14369">
    <property type="entry name" value="Zn_ribbon_19"/>
    <property type="match status" value="1"/>
</dbReference>
<dbReference type="InterPro" id="IPR013083">
    <property type="entry name" value="Znf_RING/FYVE/PHD"/>
</dbReference>
<dbReference type="EC" id="2.3.2.27" evidence="2"/>
<dbReference type="InterPro" id="IPR051834">
    <property type="entry name" value="RING_finger_E3_ligase"/>
</dbReference>
<evidence type="ECO:0000256" key="9">
    <source>
        <dbReference type="SAM" id="MobiDB-lite"/>
    </source>
</evidence>
<dbReference type="Gene3D" id="3.30.40.10">
    <property type="entry name" value="Zinc/RING finger domain, C3HC4 (zinc finger)"/>
    <property type="match status" value="1"/>
</dbReference>
<dbReference type="InterPro" id="IPR001841">
    <property type="entry name" value="Znf_RING"/>
</dbReference>
<feature type="compositionally biased region" description="Polar residues" evidence="9">
    <location>
        <begin position="362"/>
        <end position="383"/>
    </location>
</feature>
<keyword evidence="3" id="KW-0808">Transferase</keyword>
<dbReference type="EMBL" id="LK023357">
    <property type="protein sequence ID" value="CDS12505.1"/>
    <property type="molecule type" value="Genomic_DNA"/>
</dbReference>
<feature type="compositionally biased region" description="Low complexity" evidence="9">
    <location>
        <begin position="146"/>
        <end position="165"/>
    </location>
</feature>
<name>A0A077WZ25_9FUNG</name>
<feature type="compositionally biased region" description="Basic and acidic residues" evidence="9">
    <location>
        <begin position="58"/>
        <end position="68"/>
    </location>
</feature>
<feature type="region of interest" description="Disordered" evidence="9">
    <location>
        <begin position="340"/>
        <end position="383"/>
    </location>
</feature>
<keyword evidence="6" id="KW-0833">Ubl conjugation pathway</keyword>
<keyword evidence="7" id="KW-0862">Zinc</keyword>
<dbReference type="PANTHER" id="PTHR45931">
    <property type="entry name" value="SI:CH211-59O9.10"/>
    <property type="match status" value="1"/>
</dbReference>
<reference evidence="11" key="1">
    <citation type="journal article" date="2014" name="Genome Announc.">
        <title>De novo whole-genome sequence and genome annotation of Lichtheimia ramosa.</title>
        <authorList>
            <person name="Linde J."/>
            <person name="Schwartze V."/>
            <person name="Binder U."/>
            <person name="Lass-Florl C."/>
            <person name="Voigt K."/>
            <person name="Horn F."/>
        </authorList>
    </citation>
    <scope>NUCLEOTIDE SEQUENCE</scope>
    <source>
        <strain evidence="11">JMRC FSU:6197</strain>
    </source>
</reference>
<evidence type="ECO:0000256" key="2">
    <source>
        <dbReference type="ARBA" id="ARBA00012483"/>
    </source>
</evidence>
<feature type="compositionally biased region" description="Gly residues" evidence="9">
    <location>
        <begin position="205"/>
        <end position="219"/>
    </location>
</feature>
<dbReference type="OrthoDB" id="8062037at2759"/>
<dbReference type="SUPFAM" id="SSF57850">
    <property type="entry name" value="RING/U-box"/>
    <property type="match status" value="1"/>
</dbReference>
<feature type="region of interest" description="Disordered" evidence="9">
    <location>
        <begin position="404"/>
        <end position="456"/>
    </location>
</feature>